<dbReference type="InterPro" id="IPR018108">
    <property type="entry name" value="MCP_transmembrane"/>
</dbReference>
<evidence type="ECO:0008006" key="10">
    <source>
        <dbReference type="Google" id="ProtNLM"/>
    </source>
</evidence>
<feature type="repeat" description="Solcar" evidence="5">
    <location>
        <begin position="270"/>
        <end position="361"/>
    </location>
</feature>
<dbReference type="STRING" id="157072.A0A024URL9"/>
<evidence type="ECO:0000259" key="7">
    <source>
        <dbReference type="Pfam" id="PF12971"/>
    </source>
</evidence>
<dbReference type="PANTHER" id="PTHR12872">
    <property type="entry name" value="ALPHA-N-ACETYLGLUCOSAMINIDASE"/>
    <property type="match status" value="1"/>
</dbReference>
<dbReference type="AlphaFoldDB" id="A0A024URL9"/>
<feature type="repeat" description="Solcar" evidence="5">
    <location>
        <begin position="21"/>
        <end position="164"/>
    </location>
</feature>
<gene>
    <name evidence="9" type="ORF">H310_01064</name>
</gene>
<feature type="domain" description="Alpha-N-acetylglucosaminidase tim-barrel" evidence="6">
    <location>
        <begin position="514"/>
        <end position="852"/>
    </location>
</feature>
<dbReference type="PROSITE" id="PS50920">
    <property type="entry name" value="SOLCAR"/>
    <property type="match status" value="3"/>
</dbReference>
<dbReference type="OrthoDB" id="64736at2759"/>
<keyword evidence="3" id="KW-0378">Hydrolase</keyword>
<sequence length="1149" mass="127798">MVATAPNPDEGRGQHFRTLELSVKKSGVASVGALLTSLLVTPLEVAKTRLQAQGPASTIVTANTSTVNYCHCTHFQFSNGLMDHMISKQNSRLFADATTKTFPFACPVHNAPAPVQLRGTLHALSHIVRTEGVSALYAGLPPTLLIAVPSTVFYFTSYDLLHAAAKRQYPDHATLVPFVAGSLARCVAATVVSPLELIRIRMQATANAGSFVAVIRRSVASGIFTLWRGLVPTLARDVPFSAMYWGLFEMVKTHLTALPALQARENSSQTQLGIAFVSGACSGALASVVTQPFDVVKTKQQIETFSSMTEPTKPPKVWRLMREIVQSEGVGGLFTGLSARVAKVAPACAVMISTYEAGKQYMNVDHFGFVLPRAARGEDWMSAGIRCIVPIALCLVAVRCANAHPHMRLPEHDPIPAIHGLISRALGPHYLDQIELKVTEKDVRGHDISSFDGHNGRLRVMGSSATAMGFALHKYLKDVVHTQADWDNHALVVPHTLPLPTAPVSIAKNTKFTYYLNVVTTSYSLWTWDWPQWEKHIDWMALQGINLPLAFTGQEKIWLETFKRYNVSTGGMQHFFAGAAFQAWGRMGNIRDSWGPFGPIPLDFIEDQYRLQLRILDRMKEFGMLPALPAFAGHVPAELVELYPHANVRQSSQWAGFPEKFTCVHMLDPTDQLFLDIGRTFIQVQTQLYGGYTSSVYQTDTYNELVPHTSDLAYLRASSKAVIDSMLAADRNAVWIMQGWLFYFMKDFWTNDKIEAYLGGVANDRLIMLDLWTESFPVWSRTSNYFGKPWIYCLLHTFGGNLGLHGNLPKLASDPITSLAASNGQMIGLGLTMEGIFQNYIVYDLALEMAWRSHPMQLDAWIQSYVHQRYHVVNEHALKGWAFLMSSVYRDEGLVGSLATTRPRWHLAVNDTDSDGNLMLPKRLTSSAVHSAWRELILAAADGQLADVDAFQHDLVDVTRQALNNIMVEQYVTLVKLYNSPNVEAAVVCSAANHIMVLLEDMDAILATNSAFLLGRWIRDAKARGTPATAGYFEYQARNQLTRWGVGALNDYANKQWAGLVAQYYGTRWRIWLMAVCDAREAGKPTDDDKIDNQLNDFELKWQTQTDAFPTDPVGNSIEIATTLYAKYGNMYRVELLEVRDTDASLQDL</sequence>
<dbReference type="GO" id="GO:0016787">
    <property type="term" value="F:hydrolase activity"/>
    <property type="evidence" value="ECO:0007669"/>
    <property type="project" value="UniProtKB-KW"/>
</dbReference>
<accession>A0A024URL9</accession>
<proteinExistence type="predicted"/>
<dbReference type="eggNOG" id="KOG0761">
    <property type="taxonomic scope" value="Eukaryota"/>
</dbReference>
<dbReference type="eggNOG" id="KOG2233">
    <property type="taxonomic scope" value="Eukaryota"/>
</dbReference>
<dbReference type="GeneID" id="20078114"/>
<evidence type="ECO:0000256" key="3">
    <source>
        <dbReference type="ARBA" id="ARBA00022801"/>
    </source>
</evidence>
<dbReference type="Pfam" id="PF00153">
    <property type="entry name" value="Mito_carr"/>
    <property type="match status" value="3"/>
</dbReference>
<dbReference type="RefSeq" id="XP_008862302.1">
    <property type="nucleotide sequence ID" value="XM_008864080.1"/>
</dbReference>
<dbReference type="PANTHER" id="PTHR12872:SF1">
    <property type="entry name" value="ALPHA-N-ACETYLGLUCOSAMINIDASE"/>
    <property type="match status" value="1"/>
</dbReference>
<dbReference type="Gene3D" id="1.50.40.10">
    <property type="entry name" value="Mitochondrial carrier domain"/>
    <property type="match status" value="1"/>
</dbReference>
<reference evidence="9" key="1">
    <citation type="submission" date="2013-12" db="EMBL/GenBank/DDBJ databases">
        <title>The Genome Sequence of Aphanomyces invadans NJM9701.</title>
        <authorList>
            <consortium name="The Broad Institute Genomics Platform"/>
            <person name="Russ C."/>
            <person name="Tyler B."/>
            <person name="van West P."/>
            <person name="Dieguez-Uribeondo J."/>
            <person name="Young S.K."/>
            <person name="Zeng Q."/>
            <person name="Gargeya S."/>
            <person name="Fitzgerald M."/>
            <person name="Abouelleil A."/>
            <person name="Alvarado L."/>
            <person name="Chapman S.B."/>
            <person name="Gainer-Dewar J."/>
            <person name="Goldberg J."/>
            <person name="Griggs A."/>
            <person name="Gujja S."/>
            <person name="Hansen M."/>
            <person name="Howarth C."/>
            <person name="Imamovic A."/>
            <person name="Ireland A."/>
            <person name="Larimer J."/>
            <person name="McCowan C."/>
            <person name="Murphy C."/>
            <person name="Pearson M."/>
            <person name="Poon T.W."/>
            <person name="Priest M."/>
            <person name="Roberts A."/>
            <person name="Saif S."/>
            <person name="Shea T."/>
            <person name="Sykes S."/>
            <person name="Wortman J."/>
            <person name="Nusbaum C."/>
            <person name="Birren B."/>
        </authorList>
    </citation>
    <scope>NUCLEOTIDE SEQUENCE [LARGE SCALE GENOMIC DNA]</scope>
    <source>
        <strain evidence="9">NJM9701</strain>
    </source>
</reference>
<dbReference type="InterPro" id="IPR023395">
    <property type="entry name" value="MCP_dom_sf"/>
</dbReference>
<feature type="repeat" description="Solcar" evidence="5">
    <location>
        <begin position="172"/>
        <end position="254"/>
    </location>
</feature>
<dbReference type="Gene3D" id="3.20.20.80">
    <property type="entry name" value="Glycosidases"/>
    <property type="match status" value="1"/>
</dbReference>
<evidence type="ECO:0000256" key="1">
    <source>
        <dbReference type="ARBA" id="ARBA00004141"/>
    </source>
</evidence>
<dbReference type="InterPro" id="IPR024240">
    <property type="entry name" value="NAGLU_N"/>
</dbReference>
<name>A0A024URL9_9STRA</name>
<dbReference type="Gene3D" id="1.20.120.670">
    <property type="entry name" value="N-acetyl-b-d-glucoasminidase"/>
    <property type="match status" value="1"/>
</dbReference>
<dbReference type="SUPFAM" id="SSF103506">
    <property type="entry name" value="Mitochondrial carrier"/>
    <property type="match status" value="1"/>
</dbReference>
<dbReference type="Pfam" id="PF05089">
    <property type="entry name" value="NAGLU"/>
    <property type="match status" value="1"/>
</dbReference>
<evidence type="ECO:0000256" key="2">
    <source>
        <dbReference type="ARBA" id="ARBA00022692"/>
    </source>
</evidence>
<dbReference type="GO" id="GO:0016020">
    <property type="term" value="C:membrane"/>
    <property type="evidence" value="ECO:0007669"/>
    <property type="project" value="UniProtKB-SubCell"/>
</dbReference>
<organism evidence="9">
    <name type="scientific">Aphanomyces invadans</name>
    <dbReference type="NCBI Taxonomy" id="157072"/>
    <lineage>
        <taxon>Eukaryota</taxon>
        <taxon>Sar</taxon>
        <taxon>Stramenopiles</taxon>
        <taxon>Oomycota</taxon>
        <taxon>Saprolegniomycetes</taxon>
        <taxon>Saprolegniales</taxon>
        <taxon>Verrucalvaceae</taxon>
        <taxon>Aphanomyces</taxon>
    </lineage>
</organism>
<dbReference type="InterPro" id="IPR024733">
    <property type="entry name" value="NAGLU_tim-barrel"/>
</dbReference>
<protein>
    <recommendedName>
        <fullName evidence="10">Alpha-N-acetylglucosaminidase</fullName>
    </recommendedName>
</protein>
<dbReference type="InterPro" id="IPR007781">
    <property type="entry name" value="NAGLU"/>
</dbReference>
<dbReference type="EMBL" id="KI913953">
    <property type="protein sequence ID" value="ETW08497.1"/>
    <property type="molecule type" value="Genomic_DNA"/>
</dbReference>
<evidence type="ECO:0000313" key="9">
    <source>
        <dbReference type="EMBL" id="ETW08497.1"/>
    </source>
</evidence>
<dbReference type="Gene3D" id="3.30.379.10">
    <property type="entry name" value="Chitobiase/beta-hexosaminidase domain 2-like"/>
    <property type="match status" value="1"/>
</dbReference>
<keyword evidence="2 5" id="KW-0812">Transmembrane</keyword>
<comment type="subcellular location">
    <subcellularLocation>
        <location evidence="1">Membrane</location>
        <topology evidence="1">Multi-pass membrane protein</topology>
    </subcellularLocation>
</comment>
<evidence type="ECO:0000259" key="6">
    <source>
        <dbReference type="Pfam" id="PF05089"/>
    </source>
</evidence>
<dbReference type="Pfam" id="PF12971">
    <property type="entry name" value="NAGLU_N"/>
    <property type="match status" value="1"/>
</dbReference>
<keyword evidence="4 5" id="KW-0472">Membrane</keyword>
<feature type="domain" description="Alpha-N-acetylglucosaminidase C-terminal" evidence="8">
    <location>
        <begin position="861"/>
        <end position="1127"/>
    </location>
</feature>
<dbReference type="VEuPathDB" id="FungiDB:H310_01064"/>
<evidence type="ECO:0000256" key="5">
    <source>
        <dbReference type="PROSITE-ProRule" id="PRU00282"/>
    </source>
</evidence>
<evidence type="ECO:0000259" key="8">
    <source>
        <dbReference type="Pfam" id="PF12972"/>
    </source>
</evidence>
<evidence type="ECO:0000256" key="4">
    <source>
        <dbReference type="ARBA" id="ARBA00023136"/>
    </source>
</evidence>
<feature type="domain" description="Alpha-N-acetylglucosaminidase N-terminal" evidence="7">
    <location>
        <begin position="417"/>
        <end position="498"/>
    </location>
</feature>
<dbReference type="Pfam" id="PF12972">
    <property type="entry name" value="NAGLU_C"/>
    <property type="match status" value="1"/>
</dbReference>
<dbReference type="InterPro" id="IPR024732">
    <property type="entry name" value="NAGLU_C"/>
</dbReference>
<dbReference type="InterPro" id="IPR029018">
    <property type="entry name" value="Hex-like_dom2"/>
</dbReference>